<gene>
    <name evidence="5" type="ORF">EVA_16105</name>
</gene>
<accession>J9G8H2</accession>
<dbReference type="GO" id="GO:0016887">
    <property type="term" value="F:ATP hydrolysis activity"/>
    <property type="evidence" value="ECO:0007669"/>
    <property type="project" value="InterPro"/>
</dbReference>
<evidence type="ECO:0000256" key="4">
    <source>
        <dbReference type="ARBA" id="ARBA00023186"/>
    </source>
</evidence>
<keyword evidence="4" id="KW-0143">Chaperone</keyword>
<dbReference type="GO" id="GO:0051082">
    <property type="term" value="F:unfolded protein binding"/>
    <property type="evidence" value="ECO:0007669"/>
    <property type="project" value="InterPro"/>
</dbReference>
<sequence length="109" mass="12627">MVADEVTVITRRYGSDEGVKWESSGADGYTVTPCERACAGTDVIMHIKPDTDDEVYGVFLETWKLKSLVKKYSDYVRWPINMDIEHQERFETGEKDDDGNPKYEYKMVF</sequence>
<proteinExistence type="inferred from homology"/>
<evidence type="ECO:0000256" key="1">
    <source>
        <dbReference type="ARBA" id="ARBA00008239"/>
    </source>
</evidence>
<keyword evidence="2" id="KW-0547">Nucleotide-binding</keyword>
<name>J9G8H2_9ZZZZ</name>
<dbReference type="InterPro" id="IPR001404">
    <property type="entry name" value="Hsp90_fam"/>
</dbReference>
<dbReference type="PRINTS" id="PR00775">
    <property type="entry name" value="HEATSHOCK90"/>
</dbReference>
<reference evidence="5" key="1">
    <citation type="journal article" date="2012" name="PLoS ONE">
        <title>Gene sets for utilization of primary and secondary nutrition supplies in the distal gut of endangered iberian lynx.</title>
        <authorList>
            <person name="Alcaide M."/>
            <person name="Messina E."/>
            <person name="Richter M."/>
            <person name="Bargiela R."/>
            <person name="Peplies J."/>
            <person name="Huws S.A."/>
            <person name="Newbold C.J."/>
            <person name="Golyshin P.N."/>
            <person name="Simon M.A."/>
            <person name="Lopez G."/>
            <person name="Yakimov M.M."/>
            <person name="Ferrer M."/>
        </authorList>
    </citation>
    <scope>NUCLEOTIDE SEQUENCE</scope>
</reference>
<dbReference type="InterPro" id="IPR036890">
    <property type="entry name" value="HATPase_C_sf"/>
</dbReference>
<dbReference type="Gene3D" id="3.30.565.10">
    <property type="entry name" value="Histidine kinase-like ATPase, C-terminal domain"/>
    <property type="match status" value="1"/>
</dbReference>
<keyword evidence="3" id="KW-0067">ATP-binding</keyword>
<evidence type="ECO:0000256" key="2">
    <source>
        <dbReference type="ARBA" id="ARBA00022741"/>
    </source>
</evidence>
<comment type="caution">
    <text evidence="5">The sequence shown here is derived from an EMBL/GenBank/DDBJ whole genome shotgun (WGS) entry which is preliminary data.</text>
</comment>
<dbReference type="AlphaFoldDB" id="J9G8H2"/>
<dbReference type="InterPro" id="IPR020575">
    <property type="entry name" value="Hsp90_N"/>
</dbReference>
<dbReference type="GO" id="GO:0005524">
    <property type="term" value="F:ATP binding"/>
    <property type="evidence" value="ECO:0007669"/>
    <property type="project" value="UniProtKB-KW"/>
</dbReference>
<evidence type="ECO:0000256" key="3">
    <source>
        <dbReference type="ARBA" id="ARBA00022840"/>
    </source>
</evidence>
<protein>
    <submittedName>
        <fullName evidence="5">Heat shock protein 90</fullName>
    </submittedName>
</protein>
<dbReference type="SUPFAM" id="SSF55874">
    <property type="entry name" value="ATPase domain of HSP90 chaperone/DNA topoisomerase II/histidine kinase"/>
    <property type="match status" value="1"/>
</dbReference>
<dbReference type="GO" id="GO:0140662">
    <property type="term" value="F:ATP-dependent protein folding chaperone"/>
    <property type="evidence" value="ECO:0007669"/>
    <property type="project" value="InterPro"/>
</dbReference>
<keyword evidence="5" id="KW-0346">Stress response</keyword>
<evidence type="ECO:0000313" key="5">
    <source>
        <dbReference type="EMBL" id="EJW95789.1"/>
    </source>
</evidence>
<dbReference type="PANTHER" id="PTHR11528">
    <property type="entry name" value="HEAT SHOCK PROTEIN 90 FAMILY MEMBER"/>
    <property type="match status" value="1"/>
</dbReference>
<comment type="similarity">
    <text evidence="1">Belongs to the heat shock protein 90 family.</text>
</comment>
<organism evidence="5">
    <name type="scientific">gut metagenome</name>
    <dbReference type="NCBI Taxonomy" id="749906"/>
    <lineage>
        <taxon>unclassified sequences</taxon>
        <taxon>metagenomes</taxon>
        <taxon>organismal metagenomes</taxon>
    </lineage>
</organism>
<dbReference type="EMBL" id="AMCI01005606">
    <property type="protein sequence ID" value="EJW95789.1"/>
    <property type="molecule type" value="Genomic_DNA"/>
</dbReference>